<evidence type="ECO:0000313" key="3">
    <source>
        <dbReference type="Proteomes" id="UP001487740"/>
    </source>
</evidence>
<proteinExistence type="predicted"/>
<dbReference type="EMBL" id="JARAKH010000008">
    <property type="protein sequence ID" value="KAK8401856.1"/>
    <property type="molecule type" value="Genomic_DNA"/>
</dbReference>
<dbReference type="AlphaFoldDB" id="A0AAW0US66"/>
<sequence>MEQEEEEEDEEVGVPVVLMGSPECQLPSSRPQEPKHCLTKPHYSGRRLRWRVRGSVEGGRRGRPRLPAPHTTPLSPALLGYHAEERTEGRRGLQQGRRHLQGLFAPPD</sequence>
<reference evidence="2 3" key="1">
    <citation type="submission" date="2023-03" db="EMBL/GenBank/DDBJ databases">
        <title>High-quality genome of Scylla paramamosain provides insights in environmental adaptation.</title>
        <authorList>
            <person name="Zhang L."/>
        </authorList>
    </citation>
    <scope>NUCLEOTIDE SEQUENCE [LARGE SCALE GENOMIC DNA]</scope>
    <source>
        <strain evidence="2">LZ_2023a</strain>
        <tissue evidence="2">Muscle</tissue>
    </source>
</reference>
<comment type="caution">
    <text evidence="2">The sequence shown here is derived from an EMBL/GenBank/DDBJ whole genome shotgun (WGS) entry which is preliminary data.</text>
</comment>
<evidence type="ECO:0000256" key="1">
    <source>
        <dbReference type="SAM" id="MobiDB-lite"/>
    </source>
</evidence>
<feature type="region of interest" description="Disordered" evidence="1">
    <location>
        <begin position="21"/>
        <end position="40"/>
    </location>
</feature>
<name>A0AAW0US66_SCYPA</name>
<protein>
    <submittedName>
        <fullName evidence="2">Uncharacterized protein</fullName>
    </submittedName>
</protein>
<dbReference type="Proteomes" id="UP001487740">
    <property type="component" value="Unassembled WGS sequence"/>
</dbReference>
<keyword evidence="3" id="KW-1185">Reference proteome</keyword>
<accession>A0AAW0US66</accession>
<evidence type="ECO:0000313" key="2">
    <source>
        <dbReference type="EMBL" id="KAK8401856.1"/>
    </source>
</evidence>
<feature type="region of interest" description="Disordered" evidence="1">
    <location>
        <begin position="54"/>
        <end position="108"/>
    </location>
</feature>
<gene>
    <name evidence="2" type="ORF">O3P69_001150</name>
</gene>
<organism evidence="2 3">
    <name type="scientific">Scylla paramamosain</name>
    <name type="common">Mud crab</name>
    <dbReference type="NCBI Taxonomy" id="85552"/>
    <lineage>
        <taxon>Eukaryota</taxon>
        <taxon>Metazoa</taxon>
        <taxon>Ecdysozoa</taxon>
        <taxon>Arthropoda</taxon>
        <taxon>Crustacea</taxon>
        <taxon>Multicrustacea</taxon>
        <taxon>Malacostraca</taxon>
        <taxon>Eumalacostraca</taxon>
        <taxon>Eucarida</taxon>
        <taxon>Decapoda</taxon>
        <taxon>Pleocyemata</taxon>
        <taxon>Brachyura</taxon>
        <taxon>Eubrachyura</taxon>
        <taxon>Portunoidea</taxon>
        <taxon>Portunidae</taxon>
        <taxon>Portuninae</taxon>
        <taxon>Scylla</taxon>
    </lineage>
</organism>
<feature type="compositionally biased region" description="Basic and acidic residues" evidence="1">
    <location>
        <begin position="82"/>
        <end position="91"/>
    </location>
</feature>